<dbReference type="PANTHER" id="PTHR45458:SF3">
    <property type="entry name" value="CHAIN DEHYDROGENASE (ATSC), PUTATIVE-RELATED"/>
    <property type="match status" value="1"/>
</dbReference>
<dbReference type="InterPro" id="IPR036291">
    <property type="entry name" value="NAD(P)-bd_dom_sf"/>
</dbReference>
<accession>A0A8K0X5J7</accession>
<dbReference type="Gene3D" id="3.40.50.720">
    <property type="entry name" value="NAD(P)-binding Rossmann-like Domain"/>
    <property type="match status" value="1"/>
</dbReference>
<reference evidence="1" key="1">
    <citation type="journal article" date="2021" name="Nat. Commun.">
        <title>Genetic determinants of endophytism in the Arabidopsis root mycobiome.</title>
        <authorList>
            <person name="Mesny F."/>
            <person name="Miyauchi S."/>
            <person name="Thiergart T."/>
            <person name="Pickel B."/>
            <person name="Atanasova L."/>
            <person name="Karlsson M."/>
            <person name="Huettel B."/>
            <person name="Barry K.W."/>
            <person name="Haridas S."/>
            <person name="Chen C."/>
            <person name="Bauer D."/>
            <person name="Andreopoulos W."/>
            <person name="Pangilinan J."/>
            <person name="LaButti K."/>
            <person name="Riley R."/>
            <person name="Lipzen A."/>
            <person name="Clum A."/>
            <person name="Drula E."/>
            <person name="Henrissat B."/>
            <person name="Kohler A."/>
            <person name="Grigoriev I.V."/>
            <person name="Martin F.M."/>
            <person name="Hacquard S."/>
        </authorList>
    </citation>
    <scope>NUCLEOTIDE SEQUENCE</scope>
    <source>
        <strain evidence="1">MPI-CAGE-AT-0016</strain>
    </source>
</reference>
<comment type="caution">
    <text evidence="1">The sequence shown here is derived from an EMBL/GenBank/DDBJ whole genome shotgun (WGS) entry which is preliminary data.</text>
</comment>
<organism evidence="1 2">
    <name type="scientific">Plectosphaerella cucumerina</name>
    <dbReference type="NCBI Taxonomy" id="40658"/>
    <lineage>
        <taxon>Eukaryota</taxon>
        <taxon>Fungi</taxon>
        <taxon>Dikarya</taxon>
        <taxon>Ascomycota</taxon>
        <taxon>Pezizomycotina</taxon>
        <taxon>Sordariomycetes</taxon>
        <taxon>Hypocreomycetidae</taxon>
        <taxon>Glomerellales</taxon>
        <taxon>Plectosphaerellaceae</taxon>
        <taxon>Plectosphaerella</taxon>
    </lineage>
</organism>
<evidence type="ECO:0000313" key="1">
    <source>
        <dbReference type="EMBL" id="KAH7367903.1"/>
    </source>
</evidence>
<dbReference type="EMBL" id="JAGPXD010000002">
    <property type="protein sequence ID" value="KAH7367903.1"/>
    <property type="molecule type" value="Genomic_DNA"/>
</dbReference>
<dbReference type="OrthoDB" id="7289984at2759"/>
<dbReference type="Proteomes" id="UP000813385">
    <property type="component" value="Unassembled WGS sequence"/>
</dbReference>
<evidence type="ECO:0000313" key="2">
    <source>
        <dbReference type="Proteomes" id="UP000813385"/>
    </source>
</evidence>
<dbReference type="Pfam" id="PF00106">
    <property type="entry name" value="adh_short"/>
    <property type="match status" value="1"/>
</dbReference>
<dbReference type="AlphaFoldDB" id="A0A8K0X5J7"/>
<keyword evidence="2" id="KW-1185">Reference proteome</keyword>
<dbReference type="SUPFAM" id="SSF51735">
    <property type="entry name" value="NAD(P)-binding Rossmann-fold domains"/>
    <property type="match status" value="1"/>
</dbReference>
<sequence>MSNSWLITGVSRGIGFALLKNLSENPENIVIGLVRDKVTTDKKIADEIGNRSNIHIFQADLLNFDDLKNTVEPVSQITGGRIDNIIANAALLQHPDVNFPIGVAAENPERLEEAFLDTFRVNVLGQVKLFTVYMPLLLKGRSKKAVAISSAMGDLTMIRTINMKLSAPYAVSKAALNAVIAKYHAQYHEEGVLFLAICPGFVETGQYGEITPKEAAYVGEMVESFSKHAPDARKREPYEAANDILSVMNKASLENGDGGQFLSHLGSTTQWL</sequence>
<gene>
    <name evidence="1" type="ORF">B0T11DRAFT_326131</name>
</gene>
<name>A0A8K0X5J7_9PEZI</name>
<proteinExistence type="predicted"/>
<dbReference type="PRINTS" id="PR00081">
    <property type="entry name" value="GDHRDH"/>
</dbReference>
<dbReference type="PANTHER" id="PTHR45458">
    <property type="entry name" value="SHORT-CHAIN DEHYDROGENASE/REDUCTASE SDR"/>
    <property type="match status" value="1"/>
</dbReference>
<dbReference type="GO" id="GO:0016616">
    <property type="term" value="F:oxidoreductase activity, acting on the CH-OH group of donors, NAD or NADP as acceptor"/>
    <property type="evidence" value="ECO:0007669"/>
    <property type="project" value="TreeGrafter"/>
</dbReference>
<dbReference type="InterPro" id="IPR052184">
    <property type="entry name" value="SDR_enzymes"/>
</dbReference>
<protein>
    <submittedName>
        <fullName evidence="1">Short-chain dehydrogenase</fullName>
    </submittedName>
</protein>
<dbReference type="InterPro" id="IPR002347">
    <property type="entry name" value="SDR_fam"/>
</dbReference>